<organism evidence="8 9">
    <name type="scientific">Tigriopus californicus</name>
    <name type="common">Marine copepod</name>
    <dbReference type="NCBI Taxonomy" id="6832"/>
    <lineage>
        <taxon>Eukaryota</taxon>
        <taxon>Metazoa</taxon>
        <taxon>Ecdysozoa</taxon>
        <taxon>Arthropoda</taxon>
        <taxon>Crustacea</taxon>
        <taxon>Multicrustacea</taxon>
        <taxon>Hexanauplia</taxon>
        <taxon>Copepoda</taxon>
        <taxon>Harpacticoida</taxon>
        <taxon>Harpacticidae</taxon>
        <taxon>Tigriopus</taxon>
    </lineage>
</organism>
<dbReference type="OrthoDB" id="67716at2759"/>
<feature type="domain" description="Nucleoporin Nup120/160 beta-propeller" evidence="4">
    <location>
        <begin position="62"/>
        <end position="549"/>
    </location>
</feature>
<reference evidence="8 9" key="1">
    <citation type="journal article" date="2018" name="Nat. Ecol. Evol.">
        <title>Genomic signatures of mitonuclear coevolution across populations of Tigriopus californicus.</title>
        <authorList>
            <person name="Barreto F.S."/>
            <person name="Watson E.T."/>
            <person name="Lima T.G."/>
            <person name="Willett C.S."/>
            <person name="Edmands S."/>
            <person name="Li W."/>
            <person name="Burton R.S."/>
        </authorList>
    </citation>
    <scope>NUCLEOTIDE SEQUENCE [LARGE SCALE GENOMIC DNA]</scope>
    <source>
        <strain evidence="8 9">San Diego</strain>
    </source>
</reference>
<dbReference type="InterPro" id="IPR056535">
    <property type="entry name" value="TPR_NUP160_M"/>
</dbReference>
<evidence type="ECO:0000259" key="4">
    <source>
        <dbReference type="Pfam" id="PF11715"/>
    </source>
</evidence>
<comment type="caution">
    <text evidence="8">The sequence shown here is derived from an EMBL/GenBank/DDBJ whole genome shotgun (WGS) entry which is preliminary data.</text>
</comment>
<evidence type="ECO:0000259" key="7">
    <source>
        <dbReference type="Pfam" id="PF23354"/>
    </source>
</evidence>
<keyword evidence="2" id="KW-0813">Transport</keyword>
<dbReference type="InterPro" id="IPR021717">
    <property type="entry name" value="Nucleoporin_Nup160"/>
</dbReference>
<comment type="subcellular location">
    <subcellularLocation>
        <location evidence="1">Nucleus</location>
    </subcellularLocation>
</comment>
<evidence type="ECO:0000256" key="1">
    <source>
        <dbReference type="ARBA" id="ARBA00004123"/>
    </source>
</evidence>
<evidence type="ECO:0008006" key="10">
    <source>
        <dbReference type="Google" id="ProtNLM"/>
    </source>
</evidence>
<keyword evidence="3" id="KW-0539">Nucleus</keyword>
<accession>A0A553PCM7</accession>
<dbReference type="InterPro" id="IPR056547">
    <property type="entry name" value="NUP160_helical"/>
</dbReference>
<keyword evidence="9" id="KW-1185">Reference proteome</keyword>
<dbReference type="Pfam" id="PF23354">
    <property type="entry name" value="TPR_NUP160_120_M"/>
    <property type="match status" value="1"/>
</dbReference>
<dbReference type="PANTHER" id="PTHR21286:SF0">
    <property type="entry name" value="NUCLEAR PORE COMPLEX PROTEIN NUP160"/>
    <property type="match status" value="1"/>
</dbReference>
<protein>
    <recommendedName>
        <fullName evidence="10">Nuclear pore complex protein Nup160 homolog</fullName>
    </recommendedName>
</protein>
<evidence type="ECO:0000259" key="6">
    <source>
        <dbReference type="Pfam" id="PF23347"/>
    </source>
</evidence>
<evidence type="ECO:0000313" key="8">
    <source>
        <dbReference type="EMBL" id="TRY75441.1"/>
    </source>
</evidence>
<dbReference type="STRING" id="6832.A0A553PCM7"/>
<feature type="domain" description="NUP160 C-terminal TPR" evidence="6">
    <location>
        <begin position="1195"/>
        <end position="1457"/>
    </location>
</feature>
<dbReference type="Proteomes" id="UP000318571">
    <property type="component" value="Chromosome 2"/>
</dbReference>
<gene>
    <name evidence="8" type="ORF">TCAL_09508</name>
</gene>
<dbReference type="InterPro" id="IPR059141">
    <property type="entry name" value="Beta-prop_Nup120_160"/>
</dbReference>
<evidence type="ECO:0000313" key="9">
    <source>
        <dbReference type="Proteomes" id="UP000318571"/>
    </source>
</evidence>
<dbReference type="GO" id="GO:0017056">
    <property type="term" value="F:structural constituent of nuclear pore"/>
    <property type="evidence" value="ECO:0007669"/>
    <property type="project" value="TreeGrafter"/>
</dbReference>
<feature type="domain" description="NUP160 helical" evidence="5">
    <location>
        <begin position="575"/>
        <end position="836"/>
    </location>
</feature>
<evidence type="ECO:0000256" key="2">
    <source>
        <dbReference type="ARBA" id="ARBA00022448"/>
    </source>
</evidence>
<dbReference type="Pfam" id="PF23345">
    <property type="entry name" value="NUP160_helical"/>
    <property type="match status" value="1"/>
</dbReference>
<dbReference type="Pfam" id="PF23347">
    <property type="entry name" value="TPR_Nup160_C"/>
    <property type="match status" value="1"/>
</dbReference>
<dbReference type="PANTHER" id="PTHR21286">
    <property type="entry name" value="NUCLEAR PORE COMPLEX PROTEIN NUP160"/>
    <property type="match status" value="1"/>
</dbReference>
<evidence type="ECO:0000259" key="5">
    <source>
        <dbReference type="Pfam" id="PF23345"/>
    </source>
</evidence>
<sequence>MRDFPLGLREVIPDQTVPEKSARELMTINSGGTASTLQEITLADGSGGFTYVDDGRPWTKNRFVTWRTWQDQIELKESSLDWVLQGPRVKYRFQDTPILSGGVTVHETFHSVVILIPTVSSVHKLIFPHPNRIMKQNEHLLQHHRNPGFEGIPSIFAEATPNVAKEHSHVIQNTGTTPMPHLAASHLTQNDEAIFALANSVGHILVVKFSNVKGMVTVNPLKSGSYLGRLWGNLGGMLTSHRSGSEVSESVVSLAVHPLYNDVYIFGLCKDHKIRMWSSSSLDCVMVEDVLAYSATDPNQVQQGSQTHFMRKVVDVTSRRFALALFLSFAHHSQFCIIRPQMVDGQFQLDHLATIHAPELDLVDFQVSSSHLWALWTNQEGEPVLKYTTFSSKTSDTTTGWNNVVFENDLDPDFASLSPNVDPRQAHLSQLFYPGRFSIQTLAKTVSIYRRSLDITSIPEDQWTMERLREEVCQAVEIEIQNQVTEYEISDEEYVEIAHSAWNRFYSCAVQYHQAGVKPMGLICDPGSGLITIIKKVGISFIRPLDALEHLVLSGESNGLRGPEIFSETPMLCEDPALAQDVIHLMKAITLVDSWIPPRYIDEFAFSLSRLGSPDQTAKRIVQAILNHQEHEDSASMDDDEQNLQIQSQINFTQELSTRLQQVGDVAKALEVLLAILELDRGIVAHRAEHPDYDEDANRSRSQSDPTKRVFASPLGICVLAESLKQMARTRFELTRNLIVLQQLMLECGMSDSISVNTAEKIHSTFLPRSVVMAHSYHVLVWLTETVATEPQPSSLEQGLRQMAVLRISDHSNSNTQAIAELTRSSKRHLPLSELFLRGVGGVRARALLTSDSDLTAAWHSVLMPLVNISAQLLWPRCVVPLFQEFLLTACQHMQIQEYVRLLSTWCDWHCHSRQFLLGSALLNMGEAEKAADWMIQAAEGVHSDSFLVDLLFSSDSDIQPERLSVLYYLKVIELFEQFGYYDFVIELAKTAIDVSDPEDPNRTTLCYILFNHHLKLGHNDEAYDAMIVNPDQSRRKDSLRQFVVTLFERRQLRRLASYPYIDMFEDLEHIIESRARSVDLGVNNYYDFLYSFHVMKENYRKAAVVMYECGMRLGTEMFNLEGLKRQAQAYLACLNCLKLVHPDNAWIVKPIPHSKRERPTNHFHPATSPKHSHDGEEIQFASSSLYDLKIDVLEITDIEREFELVCARLKLVSKNAKDPITASLPTGPGLSAQETVSLLVNAHLYEDAIHISKIFDLERAPIVEGLASRCVTLARAKATERDAAWDWLSENNQASADLRSGSAVEAAWKLLQNILLRLEVKGQSSLFKAVVKRIFTHGATLPAWLIHEYKERNPSELIRLYHVHGYLENAANMALELISAVLGVGKEYFGLKECLNANGAPVWLPYDILDQLLLELQEYSSEDVVYKKLLSDLTQKLDGYFVTVQRVNDDMMAMKMPSSTQLY</sequence>
<dbReference type="EMBL" id="VCGU01000005">
    <property type="protein sequence ID" value="TRY75441.1"/>
    <property type="molecule type" value="Genomic_DNA"/>
</dbReference>
<dbReference type="Pfam" id="PF11715">
    <property type="entry name" value="Beta-prop_Nup120_160"/>
    <property type="match status" value="1"/>
</dbReference>
<name>A0A553PCM7_TIGCA</name>
<proteinExistence type="predicted"/>
<evidence type="ECO:0000256" key="3">
    <source>
        <dbReference type="ARBA" id="ARBA00023242"/>
    </source>
</evidence>
<dbReference type="GO" id="GO:0005643">
    <property type="term" value="C:nuclear pore"/>
    <property type="evidence" value="ECO:0007669"/>
    <property type="project" value="TreeGrafter"/>
</dbReference>
<dbReference type="OMA" id="TLWKNNM"/>
<feature type="domain" description="NUP160 middle TPR" evidence="7">
    <location>
        <begin position="875"/>
        <end position="1140"/>
    </location>
</feature>
<dbReference type="InterPro" id="IPR056536">
    <property type="entry name" value="TPR_NUP160_C"/>
</dbReference>